<evidence type="ECO:0000313" key="2">
    <source>
        <dbReference type="Proteomes" id="UP001341840"/>
    </source>
</evidence>
<accession>A0ABU6UK07</accession>
<sequence length="170" mass="19901">MWCPCDGSRFWRTSQHAGGYRGVPLYSVTLIIISARRQIEIPLILPAAPRLSCHGYIRAHLKSLLLSNVNYMTMVFRLNGYRQMNRDSHERRMVQIRSRLDQLGVHEFACTPYEDQAWDALRPVWMLTDVEQLTWHAAVPIVCFMFVRMHHVDKVKRQLGGEQQIPEDPR</sequence>
<protein>
    <submittedName>
        <fullName evidence="1">Uncharacterized protein</fullName>
    </submittedName>
</protein>
<reference evidence="1 2" key="1">
    <citation type="journal article" date="2023" name="Plants (Basel)">
        <title>Bridging the Gap: Combining Genomics and Transcriptomics Approaches to Understand Stylosanthes scabra, an Orphan Legume from the Brazilian Caatinga.</title>
        <authorList>
            <person name="Ferreira-Neto J.R.C."/>
            <person name="da Silva M.D."/>
            <person name="Binneck E."/>
            <person name="de Melo N.F."/>
            <person name="da Silva R.H."/>
            <person name="de Melo A.L.T.M."/>
            <person name="Pandolfi V."/>
            <person name="Bustamante F.O."/>
            <person name="Brasileiro-Vidal A.C."/>
            <person name="Benko-Iseppon A.M."/>
        </authorList>
    </citation>
    <scope>NUCLEOTIDE SEQUENCE [LARGE SCALE GENOMIC DNA]</scope>
    <source>
        <tissue evidence="1">Leaves</tissue>
    </source>
</reference>
<proteinExistence type="predicted"/>
<comment type="caution">
    <text evidence="1">The sequence shown here is derived from an EMBL/GenBank/DDBJ whole genome shotgun (WGS) entry which is preliminary data.</text>
</comment>
<dbReference type="EMBL" id="JASCZI010121334">
    <property type="protein sequence ID" value="MED6161264.1"/>
    <property type="molecule type" value="Genomic_DNA"/>
</dbReference>
<dbReference type="Proteomes" id="UP001341840">
    <property type="component" value="Unassembled WGS sequence"/>
</dbReference>
<name>A0ABU6UK07_9FABA</name>
<gene>
    <name evidence="1" type="ORF">PIB30_059132</name>
</gene>
<evidence type="ECO:0000313" key="1">
    <source>
        <dbReference type="EMBL" id="MED6161264.1"/>
    </source>
</evidence>
<keyword evidence="2" id="KW-1185">Reference proteome</keyword>
<organism evidence="1 2">
    <name type="scientific">Stylosanthes scabra</name>
    <dbReference type="NCBI Taxonomy" id="79078"/>
    <lineage>
        <taxon>Eukaryota</taxon>
        <taxon>Viridiplantae</taxon>
        <taxon>Streptophyta</taxon>
        <taxon>Embryophyta</taxon>
        <taxon>Tracheophyta</taxon>
        <taxon>Spermatophyta</taxon>
        <taxon>Magnoliopsida</taxon>
        <taxon>eudicotyledons</taxon>
        <taxon>Gunneridae</taxon>
        <taxon>Pentapetalae</taxon>
        <taxon>rosids</taxon>
        <taxon>fabids</taxon>
        <taxon>Fabales</taxon>
        <taxon>Fabaceae</taxon>
        <taxon>Papilionoideae</taxon>
        <taxon>50 kb inversion clade</taxon>
        <taxon>dalbergioids sensu lato</taxon>
        <taxon>Dalbergieae</taxon>
        <taxon>Pterocarpus clade</taxon>
        <taxon>Stylosanthes</taxon>
    </lineage>
</organism>